<organism evidence="1 2">
    <name type="scientific">Piscirickettsia salmonis</name>
    <dbReference type="NCBI Taxonomy" id="1238"/>
    <lineage>
        <taxon>Bacteria</taxon>
        <taxon>Pseudomonadati</taxon>
        <taxon>Pseudomonadota</taxon>
        <taxon>Gammaproteobacteria</taxon>
        <taxon>Thiotrichales</taxon>
        <taxon>Piscirickettsiaceae</taxon>
        <taxon>Piscirickettsia</taxon>
    </lineage>
</organism>
<dbReference type="GeneID" id="66741772"/>
<dbReference type="EMBL" id="CP038908">
    <property type="protein sequence ID" value="QGO05193.1"/>
    <property type="molecule type" value="Genomic_DNA"/>
</dbReference>
<accession>A0A9Q5VE75</accession>
<dbReference type="RefSeq" id="WP_016211818.1">
    <property type="nucleotide sequence ID" value="NZ_CP012413.1"/>
</dbReference>
<dbReference type="AlphaFoldDB" id="A0A9Q5VE75"/>
<dbReference type="Proteomes" id="UP000422232">
    <property type="component" value="Chromosome"/>
</dbReference>
<proteinExistence type="predicted"/>
<evidence type="ECO:0000313" key="2">
    <source>
        <dbReference type="Proteomes" id="UP000422232"/>
    </source>
</evidence>
<sequence length="418" mass="47655">MKPIYPGLNTSLDTKNIRFKGEPLYAIAGQSYFNIHEQGQMIDPSFIERQNKLTETNWDARVQFSFQEYSSLSPADRLQLTQLHAIRWNYALLLYDHAISIAMAHDDYSDPRNTAQWQEKEFLQSLNGPKEIKKLYAGWFLNQVESAYGAITPKVESLFKKEMELAVDADLSKEKAIAKKVDQFRAHITQLEALAVNQTDEIKVALNNYNLAAIKFFILSQLNQIDTPSFKKDLEQAKNECDKVLKDPQSRVTLLTIALNNPAINITEHLEIIKNTPYLAKALLILHDSDISFQDSWEQVKDNTDLQKSLTTAYDYTNSGHFGWNKAHGNHGKNQTMQFIKNLMDSTDKSLGNIRAEMKQWIRGYGFFGQSSNLNNSSRLSFVSQSGLFGESATLFADMNEGQRKEAKQIILGYPNFN</sequence>
<evidence type="ECO:0000313" key="1">
    <source>
        <dbReference type="EMBL" id="QGO05193.1"/>
    </source>
</evidence>
<reference evidence="1 2" key="1">
    <citation type="submission" date="2019-04" db="EMBL/GenBank/DDBJ databases">
        <title>Complete genome sequencing of Piscirickettsia salmonis strain Psal-009.</title>
        <authorList>
            <person name="Schober I."/>
            <person name="Bunk B."/>
            <person name="Sproer C."/>
            <person name="Carril G.P."/>
            <person name="Riedel T."/>
            <person name="Flores-Herrera P.A."/>
            <person name="Nourdin-Galindo G."/>
            <person name="Marshall S.H."/>
            <person name="Overmann J."/>
        </authorList>
    </citation>
    <scope>NUCLEOTIDE SEQUENCE [LARGE SCALE GENOMIC DNA]</scope>
    <source>
        <strain evidence="1 2">Psal-009</strain>
    </source>
</reference>
<protein>
    <submittedName>
        <fullName evidence="1">Uncharacterized protein</fullName>
    </submittedName>
</protein>
<gene>
    <name evidence="1" type="ORF">Psal009_01074</name>
</gene>
<keyword evidence="2" id="KW-1185">Reference proteome</keyword>
<name>A0A9Q5VE75_PISSA</name>